<proteinExistence type="predicted"/>
<comment type="caution">
    <text evidence="1">The sequence shown here is derived from an EMBL/GenBank/DDBJ whole genome shotgun (WGS) entry which is preliminary data.</text>
</comment>
<gene>
    <name evidence="1" type="ORF">S06H3_37632</name>
</gene>
<feature type="non-terminal residue" evidence="1">
    <location>
        <position position="1"/>
    </location>
</feature>
<organism evidence="1">
    <name type="scientific">marine sediment metagenome</name>
    <dbReference type="NCBI Taxonomy" id="412755"/>
    <lineage>
        <taxon>unclassified sequences</taxon>
        <taxon>metagenomes</taxon>
        <taxon>ecological metagenomes</taxon>
    </lineage>
</organism>
<protein>
    <submittedName>
        <fullName evidence="1">Uncharacterized protein</fullName>
    </submittedName>
</protein>
<accession>X1M149</accession>
<evidence type="ECO:0000313" key="1">
    <source>
        <dbReference type="EMBL" id="GAI25063.1"/>
    </source>
</evidence>
<dbReference type="AlphaFoldDB" id="X1M149"/>
<dbReference type="EMBL" id="BARV01022883">
    <property type="protein sequence ID" value="GAI25063.1"/>
    <property type="molecule type" value="Genomic_DNA"/>
</dbReference>
<reference evidence="1" key="1">
    <citation type="journal article" date="2014" name="Front. Microbiol.">
        <title>High frequency of phylogenetically diverse reductive dehalogenase-homologous genes in deep subseafloor sedimentary metagenomes.</title>
        <authorList>
            <person name="Kawai M."/>
            <person name="Futagami T."/>
            <person name="Toyoda A."/>
            <person name="Takaki Y."/>
            <person name="Nishi S."/>
            <person name="Hori S."/>
            <person name="Arai W."/>
            <person name="Tsubouchi T."/>
            <person name="Morono Y."/>
            <person name="Uchiyama I."/>
            <person name="Ito T."/>
            <person name="Fujiyama A."/>
            <person name="Inagaki F."/>
            <person name="Takami H."/>
        </authorList>
    </citation>
    <scope>NUCLEOTIDE SEQUENCE</scope>
    <source>
        <strain evidence="1">Expedition CK06-06</strain>
    </source>
</reference>
<name>X1M149_9ZZZZ</name>
<sequence>QNQSQELAKEALQTNISLYNTVIMLSLKWLLQ</sequence>